<accession>A0A3P7EKS4</accession>
<proteinExistence type="predicted"/>
<keyword evidence="1" id="KW-0472">Membrane</keyword>
<feature type="transmembrane region" description="Helical" evidence="1">
    <location>
        <begin position="412"/>
        <end position="431"/>
    </location>
</feature>
<dbReference type="GO" id="GO:0005643">
    <property type="term" value="C:nuclear pore"/>
    <property type="evidence" value="ECO:0007669"/>
    <property type="project" value="TreeGrafter"/>
</dbReference>
<evidence type="ECO:0000259" key="2">
    <source>
        <dbReference type="Pfam" id="PF22957"/>
    </source>
</evidence>
<keyword evidence="1" id="KW-0812">Transmembrane</keyword>
<sequence length="520" mass="57853">MVPPELSTYISVIGDSNSTLLAHTVGDAALVLKETKYPHKELIYLPVSVTPVVSLHLKIKSSEVLEKPLTFFPLGYRLHVDVESRDHFGRLFDAAKHSLNYRPHRFDLIEIHPGSANSSFDIHLKDFGETVFKVWDRNNPDLSVFLRLPVDDVIGPSAHSVAVSEIICFNSPLLVSGWKELDGKRHFQFIDETNGIAVAVDTGSTVVVSYHSQKQTIFTKRKVVSAESLRFSSVPQFVSNIRDHQYVFPLIVDSIEQNPSNTYGCASVLLEELILDAPFDCTITFVEKVNVLATSLFAARSTFLPTLGKYGCILLEQTFEGPVSLNDYQSLSLNISAIWNRVGKVKEASVIVTFHPRFEITQREIRLNNVNALEADLVIQSSIYAASKISVQADSGASDHFMGLLRSFLESTFVQVCASLLTASVLIVLIAHCRGFSFSSYFFSSFYTTDSNATYGSFATDYPERYPPLTYKNGKSLLGSSDMSLISNRSSRSAGSPGEPILWSVPDRSLISPRLRKRQW</sequence>
<feature type="domain" description="NUP210 C-terminal Ig-like" evidence="2">
    <location>
        <begin position="226"/>
        <end position="389"/>
    </location>
</feature>
<keyword evidence="5" id="KW-1185">Reference proteome</keyword>
<evidence type="ECO:0000259" key="3">
    <source>
        <dbReference type="Pfam" id="PF22959"/>
    </source>
</evidence>
<dbReference type="Proteomes" id="UP000270924">
    <property type="component" value="Unassembled WGS sequence"/>
</dbReference>
<feature type="domain" description="NUP210 Ig-like" evidence="3">
    <location>
        <begin position="54"/>
        <end position="150"/>
    </location>
</feature>
<dbReference type="AlphaFoldDB" id="A0A3P7EKS4"/>
<dbReference type="PANTHER" id="PTHR23019">
    <property type="entry name" value="NUCLEAR PORE MEMBRANE GLYCOPROTEIN GP210-RELATED"/>
    <property type="match status" value="1"/>
</dbReference>
<evidence type="ECO:0000256" key="1">
    <source>
        <dbReference type="SAM" id="Phobius"/>
    </source>
</evidence>
<name>A0A3P7EKS4_WUCBA</name>
<reference evidence="4 5" key="1">
    <citation type="submission" date="2018-11" db="EMBL/GenBank/DDBJ databases">
        <authorList>
            <consortium name="Pathogen Informatics"/>
        </authorList>
    </citation>
    <scope>NUCLEOTIDE SEQUENCE [LARGE SCALE GENOMIC DNA]</scope>
</reference>
<dbReference type="InterPro" id="IPR055095">
    <property type="entry name" value="NUP210_Ig_C"/>
</dbReference>
<dbReference type="EMBL" id="UYWW01012622">
    <property type="protein sequence ID" value="VDM21773.1"/>
    <property type="molecule type" value="Genomic_DNA"/>
</dbReference>
<dbReference type="OrthoDB" id="361283at2759"/>
<dbReference type="Pfam" id="PF22957">
    <property type="entry name" value="NUP210_Ig"/>
    <property type="match status" value="1"/>
</dbReference>
<dbReference type="InterPro" id="IPR045197">
    <property type="entry name" value="NUP210-like"/>
</dbReference>
<dbReference type="InParanoid" id="A0A3P7EKS4"/>
<protein>
    <submittedName>
        <fullName evidence="4">Uncharacterized protein</fullName>
    </submittedName>
</protein>
<keyword evidence="1" id="KW-1133">Transmembrane helix</keyword>
<evidence type="ECO:0000313" key="5">
    <source>
        <dbReference type="Proteomes" id="UP000270924"/>
    </source>
</evidence>
<dbReference type="Pfam" id="PF22959">
    <property type="entry name" value="Ig_NUP210_15th"/>
    <property type="match status" value="1"/>
</dbReference>
<dbReference type="PANTHER" id="PTHR23019:SF0">
    <property type="entry name" value="NUCLEAR PORE MEMBRANE GLYCOPROTEIN 210"/>
    <property type="match status" value="1"/>
</dbReference>
<dbReference type="InterPro" id="IPR055094">
    <property type="entry name" value="NUP210_Ig15"/>
</dbReference>
<gene>
    <name evidence="4" type="ORF">WBA_LOCUS12135</name>
</gene>
<organism evidence="4 5">
    <name type="scientific">Wuchereria bancrofti</name>
    <dbReference type="NCBI Taxonomy" id="6293"/>
    <lineage>
        <taxon>Eukaryota</taxon>
        <taxon>Metazoa</taxon>
        <taxon>Ecdysozoa</taxon>
        <taxon>Nematoda</taxon>
        <taxon>Chromadorea</taxon>
        <taxon>Rhabditida</taxon>
        <taxon>Spirurina</taxon>
        <taxon>Spiruromorpha</taxon>
        <taxon>Filarioidea</taxon>
        <taxon>Onchocercidae</taxon>
        <taxon>Wuchereria</taxon>
    </lineage>
</organism>
<evidence type="ECO:0000313" key="4">
    <source>
        <dbReference type="EMBL" id="VDM21773.1"/>
    </source>
</evidence>